<feature type="domain" description="Porin" evidence="1">
    <location>
        <begin position="96"/>
        <end position="312"/>
    </location>
</feature>
<gene>
    <name evidence="2" type="ORF">HZB08_02330</name>
</gene>
<dbReference type="InterPro" id="IPR033900">
    <property type="entry name" value="Gram_neg_porin_domain"/>
</dbReference>
<dbReference type="InterPro" id="IPR023614">
    <property type="entry name" value="Porin_dom_sf"/>
</dbReference>
<feature type="non-terminal residue" evidence="2">
    <location>
        <position position="325"/>
    </location>
</feature>
<dbReference type="Proteomes" id="UP000808761">
    <property type="component" value="Unassembled WGS sequence"/>
</dbReference>
<name>A0A9D6UMB0_UNCSA</name>
<evidence type="ECO:0000259" key="1">
    <source>
        <dbReference type="Pfam" id="PF13609"/>
    </source>
</evidence>
<dbReference type="Gene3D" id="2.40.160.10">
    <property type="entry name" value="Porin"/>
    <property type="match status" value="1"/>
</dbReference>
<accession>A0A9D6UMB0</accession>
<sequence>MRKVLVAVFCLVFVASISFGAVKKAERRFERPLLKPLPAAPAGPKTELRKAFAKKINAGASLRVRCNSETFGISRARVRIWGEVTPDVSFLIQPDFAAAATGGVAGFADVYAELRHPVCTLRFGQFLLPFAYDSSKYKVIYGGGAGPAHYNAVMSARDYGLRFTGVVPELPGFYYDLALVNGTGTAADVNKNKDVVGRINYKNNFFDIGLSGCYGKAGTAETLKKDAAVDIEYKFNPYQLVAEYVVGGSAAAAAKLQESSLQLSAAFGDYEPLIKYELYDPDVNATGDGVNTLTWGIGYLFDKNTKFIVNYNIKTEETTQAENNT</sequence>
<evidence type="ECO:0000313" key="2">
    <source>
        <dbReference type="EMBL" id="MBI5078839.1"/>
    </source>
</evidence>
<evidence type="ECO:0000313" key="3">
    <source>
        <dbReference type="Proteomes" id="UP000808761"/>
    </source>
</evidence>
<dbReference type="EMBL" id="JACRKR010000114">
    <property type="protein sequence ID" value="MBI5078839.1"/>
    <property type="molecule type" value="Genomic_DNA"/>
</dbReference>
<comment type="caution">
    <text evidence="2">The sequence shown here is derived from an EMBL/GenBank/DDBJ whole genome shotgun (WGS) entry which is preliminary data.</text>
</comment>
<dbReference type="AlphaFoldDB" id="A0A9D6UMB0"/>
<dbReference type="Pfam" id="PF13609">
    <property type="entry name" value="Porin_4"/>
    <property type="match status" value="1"/>
</dbReference>
<proteinExistence type="predicted"/>
<protein>
    <recommendedName>
        <fullName evidence="1">Porin domain-containing protein</fullName>
    </recommendedName>
</protein>
<organism evidence="2 3">
    <name type="scientific">Candidatus Saganbacteria bacterium</name>
    <dbReference type="NCBI Taxonomy" id="2575572"/>
    <lineage>
        <taxon>Bacteria</taxon>
        <taxon>Bacillati</taxon>
        <taxon>Saganbacteria</taxon>
    </lineage>
</organism>
<dbReference type="SUPFAM" id="SSF56935">
    <property type="entry name" value="Porins"/>
    <property type="match status" value="1"/>
</dbReference>
<reference evidence="2" key="1">
    <citation type="submission" date="2020-07" db="EMBL/GenBank/DDBJ databases">
        <title>Huge and variable diversity of episymbiotic CPR bacteria and DPANN archaea in groundwater ecosystems.</title>
        <authorList>
            <person name="He C.Y."/>
            <person name="Keren R."/>
            <person name="Whittaker M."/>
            <person name="Farag I.F."/>
            <person name="Doudna J."/>
            <person name="Cate J.H.D."/>
            <person name="Banfield J.F."/>
        </authorList>
    </citation>
    <scope>NUCLEOTIDE SEQUENCE</scope>
    <source>
        <strain evidence="2">NC_groundwater_1860_Pr3_B-0.1um_51_7</strain>
    </source>
</reference>